<reference evidence="2 3" key="1">
    <citation type="journal article" date="2018" name="IMA Fungus">
        <title>IMA Genome-F 9: Draft genome sequence of Annulohypoxylon stygium, Aspergillus mulundensis, Berkeleyomyces basicola (syn. Thielaviopsis basicola), Ceratocystis smalleyi, two Cercospora beticola strains, Coleophoma cylindrospora, Fusarium fracticaudum, Phialophora cf. hyalina, and Morchella septimelata.</title>
        <authorList>
            <person name="Wingfield B.D."/>
            <person name="Bills G.F."/>
            <person name="Dong Y."/>
            <person name="Huang W."/>
            <person name="Nel W.J."/>
            <person name="Swalarsk-Parry B.S."/>
            <person name="Vaghefi N."/>
            <person name="Wilken P.M."/>
            <person name="An Z."/>
            <person name="de Beer Z.W."/>
            <person name="De Vos L."/>
            <person name="Chen L."/>
            <person name="Duong T.A."/>
            <person name="Gao Y."/>
            <person name="Hammerbacher A."/>
            <person name="Kikkert J.R."/>
            <person name="Li Y."/>
            <person name="Li H."/>
            <person name="Li K."/>
            <person name="Li Q."/>
            <person name="Liu X."/>
            <person name="Ma X."/>
            <person name="Naidoo K."/>
            <person name="Pethybridge S.J."/>
            <person name="Sun J."/>
            <person name="Steenkamp E.T."/>
            <person name="van der Nest M.A."/>
            <person name="van Wyk S."/>
            <person name="Wingfield M.J."/>
            <person name="Xiong C."/>
            <person name="Yue Q."/>
            <person name="Zhang X."/>
        </authorList>
    </citation>
    <scope>NUCLEOTIDE SEQUENCE [LARGE SCALE GENOMIC DNA]</scope>
    <source>
        <strain evidence="2 3">BP 5553</strain>
    </source>
</reference>
<accession>A0A370T9P1</accession>
<evidence type="ECO:0000256" key="1">
    <source>
        <dbReference type="SAM" id="MobiDB-lite"/>
    </source>
</evidence>
<dbReference type="RefSeq" id="XP_031864886.1">
    <property type="nucleotide sequence ID" value="XM_032018862.1"/>
</dbReference>
<feature type="compositionally biased region" description="Basic and acidic residues" evidence="1">
    <location>
        <begin position="354"/>
        <end position="382"/>
    </location>
</feature>
<keyword evidence="3" id="KW-1185">Reference proteome</keyword>
<organism evidence="2 3">
    <name type="scientific">Venustampulla echinocandica</name>
    <dbReference type="NCBI Taxonomy" id="2656787"/>
    <lineage>
        <taxon>Eukaryota</taxon>
        <taxon>Fungi</taxon>
        <taxon>Dikarya</taxon>
        <taxon>Ascomycota</taxon>
        <taxon>Pezizomycotina</taxon>
        <taxon>Leotiomycetes</taxon>
        <taxon>Helotiales</taxon>
        <taxon>Pleuroascaceae</taxon>
        <taxon>Venustampulla</taxon>
    </lineage>
</organism>
<dbReference type="STRING" id="2656787.A0A370T9P1"/>
<sequence>MKRILSNKFKHLVRLSKSSTPDPPPDSTLSATAASADLPHTIPILERQVAPVSVSVPVPENLLVEPAGDIPQLNATLENLPPEIRRQLLSVLGLEELSALVHASSTFHQQYLLDRKSLLCKCLATTLRSATVDACAVYRSSLASFLDARTGETVTQFLKSYQNRRSSTQYSILNEGLTEDEVVGMIAFHSSIIKALARHYTDWALINLATETKDSQSHGLLSRTEETRLLRALYRFQLCCNLFGTGRHGILLEPGKVKYNQIFDDIRWDVHEENPKFDGQRPPTPDGAFDLDNSWARSSLLKGTISRGLELLYTVFFTVRDHAHLVSTMQEHITWPEGYFLEGDALGETAQLQRRQEWPSSRDQKEQRRDPLPFEGDNDRDANGPPLAWTLIWQGTYSNLYGHYVEDNIRRWGYVMWDAVRLERTGAKEVLARQWEADWGDGGPRDTLV</sequence>
<feature type="region of interest" description="Disordered" evidence="1">
    <location>
        <begin position="352"/>
        <end position="382"/>
    </location>
</feature>
<gene>
    <name evidence="2" type="ORF">BP5553_10239</name>
</gene>
<dbReference type="Proteomes" id="UP000254866">
    <property type="component" value="Unassembled WGS sequence"/>
</dbReference>
<dbReference type="GeneID" id="43603088"/>
<dbReference type="AlphaFoldDB" id="A0A370T9P1"/>
<evidence type="ECO:0000313" key="3">
    <source>
        <dbReference type="Proteomes" id="UP000254866"/>
    </source>
</evidence>
<evidence type="ECO:0008006" key="4">
    <source>
        <dbReference type="Google" id="ProtNLM"/>
    </source>
</evidence>
<name>A0A370T9P1_9HELO</name>
<dbReference type="EMBL" id="NPIC01000015">
    <property type="protein sequence ID" value="RDL30361.1"/>
    <property type="molecule type" value="Genomic_DNA"/>
</dbReference>
<comment type="caution">
    <text evidence="2">The sequence shown here is derived from an EMBL/GenBank/DDBJ whole genome shotgun (WGS) entry which is preliminary data.</text>
</comment>
<protein>
    <recommendedName>
        <fullName evidence="4">F-box domain-containing protein</fullName>
    </recommendedName>
</protein>
<evidence type="ECO:0000313" key="2">
    <source>
        <dbReference type="EMBL" id="RDL30361.1"/>
    </source>
</evidence>
<proteinExistence type="predicted"/>
<dbReference type="OrthoDB" id="5304511at2759"/>